<comment type="caution">
    <text evidence="3">The sequence shown here is derived from an EMBL/GenBank/DDBJ whole genome shotgun (WGS) entry which is preliminary data.</text>
</comment>
<dbReference type="Gene3D" id="3.80.10.10">
    <property type="entry name" value="Ribonuclease Inhibitor"/>
    <property type="match status" value="1"/>
</dbReference>
<organism evidence="3 4">
    <name type="scientific">Malus domestica</name>
    <name type="common">Apple</name>
    <name type="synonym">Pyrus malus</name>
    <dbReference type="NCBI Taxonomy" id="3750"/>
    <lineage>
        <taxon>Eukaryota</taxon>
        <taxon>Viridiplantae</taxon>
        <taxon>Streptophyta</taxon>
        <taxon>Embryophyta</taxon>
        <taxon>Tracheophyta</taxon>
        <taxon>Spermatophyta</taxon>
        <taxon>Magnoliopsida</taxon>
        <taxon>eudicotyledons</taxon>
        <taxon>Gunneridae</taxon>
        <taxon>Pentapetalae</taxon>
        <taxon>rosids</taxon>
        <taxon>fabids</taxon>
        <taxon>Rosales</taxon>
        <taxon>Rosaceae</taxon>
        <taxon>Amygdaloideae</taxon>
        <taxon>Maleae</taxon>
        <taxon>Malus</taxon>
    </lineage>
</organism>
<dbReference type="EMBL" id="RDQH01000333">
    <property type="protein sequence ID" value="RXH94829.1"/>
    <property type="molecule type" value="Genomic_DNA"/>
</dbReference>
<protein>
    <recommendedName>
        <fullName evidence="2">Disease resistance R13L4/SHOC-2-like LRR domain-containing protein</fullName>
    </recommendedName>
</protein>
<evidence type="ECO:0000259" key="2">
    <source>
        <dbReference type="Pfam" id="PF23598"/>
    </source>
</evidence>
<keyword evidence="4" id="KW-1185">Reference proteome</keyword>
<reference evidence="3 4" key="1">
    <citation type="submission" date="2018-10" db="EMBL/GenBank/DDBJ databases">
        <title>A high-quality apple genome assembly.</title>
        <authorList>
            <person name="Hu J."/>
        </authorList>
    </citation>
    <scope>NUCLEOTIDE SEQUENCE [LARGE SCALE GENOMIC DNA]</scope>
    <source>
        <strain evidence="4">cv. HFTH1</strain>
        <tissue evidence="3">Young leaf</tissue>
    </source>
</reference>
<name>A0A498JG64_MALDO</name>
<evidence type="ECO:0000313" key="4">
    <source>
        <dbReference type="Proteomes" id="UP000290289"/>
    </source>
</evidence>
<proteinExistence type="predicted"/>
<dbReference type="SUPFAM" id="SSF52047">
    <property type="entry name" value="RNI-like"/>
    <property type="match status" value="1"/>
</dbReference>
<dbReference type="PANTHER" id="PTHR47186">
    <property type="entry name" value="LEUCINE-RICH REPEAT-CONTAINING PROTEIN 57"/>
    <property type="match status" value="1"/>
</dbReference>
<gene>
    <name evidence="3" type="ORF">DVH24_024513</name>
</gene>
<feature type="domain" description="Disease resistance R13L4/SHOC-2-like LRR" evidence="2">
    <location>
        <begin position="1"/>
        <end position="134"/>
    </location>
</feature>
<evidence type="ECO:0000313" key="3">
    <source>
        <dbReference type="EMBL" id="RXH94829.1"/>
    </source>
</evidence>
<dbReference type="PANTHER" id="PTHR47186:SF63">
    <property type="entry name" value="C-JID DOMAIN-CONTAINING PROTEIN"/>
    <property type="match status" value="1"/>
</dbReference>
<keyword evidence="1" id="KW-0677">Repeat</keyword>
<dbReference type="AlphaFoldDB" id="A0A498JG64"/>
<dbReference type="Proteomes" id="UP000290289">
    <property type="component" value="Chromosome 7"/>
</dbReference>
<dbReference type="InterPro" id="IPR055414">
    <property type="entry name" value="LRR_R13L4/SHOC2-like"/>
</dbReference>
<accession>A0A498JG64</accession>
<evidence type="ECO:0000256" key="1">
    <source>
        <dbReference type="ARBA" id="ARBA00022737"/>
    </source>
</evidence>
<sequence length="209" mass="22867">MPSSINNLTGLNHLKLENCKELKSLPSSICQLKSLVYLSLSGCTKFEVFPSIEENMEGLRNLVLDGTSIKELSPWIERLTELRGFGYSVLINTWIRSSVLKQSIGHCAALRRLWWNWRGPAGPGPVQTVHLSRAEIVFGALPSRIGTANRSLSFTAVVLCAQLIELSGYSCSEHTGTIMSLAALIQPDIAELVDAAALLSNIILGAYHF</sequence>
<dbReference type="Pfam" id="PF23598">
    <property type="entry name" value="LRR_14"/>
    <property type="match status" value="1"/>
</dbReference>
<dbReference type="InterPro" id="IPR032675">
    <property type="entry name" value="LRR_dom_sf"/>
</dbReference>